<dbReference type="Proteomes" id="UP001234297">
    <property type="component" value="Chromosome 7"/>
</dbReference>
<keyword evidence="2" id="KW-1185">Reference proteome</keyword>
<gene>
    <name evidence="1" type="ORF">MRB53_023703</name>
</gene>
<accession>A0ACC2LAU9</accession>
<organism evidence="1 2">
    <name type="scientific">Persea americana</name>
    <name type="common">Avocado</name>
    <dbReference type="NCBI Taxonomy" id="3435"/>
    <lineage>
        <taxon>Eukaryota</taxon>
        <taxon>Viridiplantae</taxon>
        <taxon>Streptophyta</taxon>
        <taxon>Embryophyta</taxon>
        <taxon>Tracheophyta</taxon>
        <taxon>Spermatophyta</taxon>
        <taxon>Magnoliopsida</taxon>
        <taxon>Magnoliidae</taxon>
        <taxon>Laurales</taxon>
        <taxon>Lauraceae</taxon>
        <taxon>Persea</taxon>
    </lineage>
</organism>
<evidence type="ECO:0000313" key="2">
    <source>
        <dbReference type="Proteomes" id="UP001234297"/>
    </source>
</evidence>
<protein>
    <submittedName>
        <fullName evidence="1">Uncharacterized protein</fullName>
    </submittedName>
</protein>
<sequence length="72" mass="8279">MVVVICEYFLRLCRREPVEQGQNLHLKVKQREPAEGEMKELAALVDQAEWWGKSGGELVQGSLRGKRENLIQ</sequence>
<name>A0ACC2LAU9_PERAE</name>
<dbReference type="EMBL" id="CM056815">
    <property type="protein sequence ID" value="KAJ8630380.1"/>
    <property type="molecule type" value="Genomic_DNA"/>
</dbReference>
<reference evidence="1 2" key="1">
    <citation type="journal article" date="2022" name="Hortic Res">
        <title>A haplotype resolved chromosomal level avocado genome allows analysis of novel avocado genes.</title>
        <authorList>
            <person name="Nath O."/>
            <person name="Fletcher S.J."/>
            <person name="Hayward A."/>
            <person name="Shaw L.M."/>
            <person name="Masouleh A.K."/>
            <person name="Furtado A."/>
            <person name="Henry R.J."/>
            <person name="Mitter N."/>
        </authorList>
    </citation>
    <scope>NUCLEOTIDE SEQUENCE [LARGE SCALE GENOMIC DNA]</scope>
    <source>
        <strain evidence="2">cv. Hass</strain>
    </source>
</reference>
<proteinExistence type="predicted"/>
<comment type="caution">
    <text evidence="1">The sequence shown here is derived from an EMBL/GenBank/DDBJ whole genome shotgun (WGS) entry which is preliminary data.</text>
</comment>
<evidence type="ECO:0000313" key="1">
    <source>
        <dbReference type="EMBL" id="KAJ8630380.1"/>
    </source>
</evidence>